<evidence type="ECO:0000313" key="2">
    <source>
        <dbReference type="Proteomes" id="UP000250235"/>
    </source>
</evidence>
<proteinExistence type="predicted"/>
<keyword evidence="2" id="KW-1185">Reference proteome</keyword>
<protein>
    <submittedName>
        <fullName evidence="1">Uncharacterized protein</fullName>
    </submittedName>
</protein>
<gene>
    <name evidence="1" type="ORF">F511_46941</name>
</gene>
<dbReference type="EMBL" id="KV162124">
    <property type="protein sequence ID" value="KZT76034.1"/>
    <property type="molecule type" value="Genomic_DNA"/>
</dbReference>
<name>A0A2Z6ZS95_9LAMI</name>
<accession>A0A2Z6ZS95</accession>
<evidence type="ECO:0000313" key="1">
    <source>
        <dbReference type="EMBL" id="KZT76034.1"/>
    </source>
</evidence>
<sequence length="59" mass="6116">MEALVDVARAALRCAVLRAMVRALPPRFRGGGAAVAGHRFAAAPASFSDDVVTAGLNFF</sequence>
<reference evidence="1 2" key="1">
    <citation type="journal article" date="2015" name="Proc. Natl. Acad. Sci. U.S.A.">
        <title>The resurrection genome of Boea hygrometrica: A blueprint for survival of dehydration.</title>
        <authorList>
            <person name="Xiao L."/>
            <person name="Yang G."/>
            <person name="Zhang L."/>
            <person name="Yang X."/>
            <person name="Zhao S."/>
            <person name="Ji Z."/>
            <person name="Zhou Q."/>
            <person name="Hu M."/>
            <person name="Wang Y."/>
            <person name="Chen M."/>
            <person name="Xu Y."/>
            <person name="Jin H."/>
            <person name="Xiao X."/>
            <person name="Hu G."/>
            <person name="Bao F."/>
            <person name="Hu Y."/>
            <person name="Wan P."/>
            <person name="Li L."/>
            <person name="Deng X."/>
            <person name="Kuang T."/>
            <person name="Xiang C."/>
            <person name="Zhu J.K."/>
            <person name="Oliver M.J."/>
            <person name="He Y."/>
        </authorList>
    </citation>
    <scope>NUCLEOTIDE SEQUENCE [LARGE SCALE GENOMIC DNA]</scope>
    <source>
        <strain evidence="2">cv. XS01</strain>
    </source>
</reference>
<dbReference type="AlphaFoldDB" id="A0A2Z6ZS95"/>
<dbReference type="Proteomes" id="UP000250235">
    <property type="component" value="Unassembled WGS sequence"/>
</dbReference>
<organism evidence="1 2">
    <name type="scientific">Dorcoceras hygrometricum</name>
    <dbReference type="NCBI Taxonomy" id="472368"/>
    <lineage>
        <taxon>Eukaryota</taxon>
        <taxon>Viridiplantae</taxon>
        <taxon>Streptophyta</taxon>
        <taxon>Embryophyta</taxon>
        <taxon>Tracheophyta</taxon>
        <taxon>Spermatophyta</taxon>
        <taxon>Magnoliopsida</taxon>
        <taxon>eudicotyledons</taxon>
        <taxon>Gunneridae</taxon>
        <taxon>Pentapetalae</taxon>
        <taxon>asterids</taxon>
        <taxon>lamiids</taxon>
        <taxon>Lamiales</taxon>
        <taxon>Gesneriaceae</taxon>
        <taxon>Didymocarpoideae</taxon>
        <taxon>Trichosporeae</taxon>
        <taxon>Loxocarpinae</taxon>
        <taxon>Dorcoceras</taxon>
    </lineage>
</organism>